<gene>
    <name evidence="6" type="ORF">AWR27_24205</name>
</gene>
<reference evidence="6 7" key="1">
    <citation type="submission" date="2016-01" db="EMBL/GenBank/DDBJ databases">
        <authorList>
            <person name="Oliw E.H."/>
        </authorList>
    </citation>
    <scope>NUCLEOTIDE SEQUENCE [LARGE SCALE GENOMIC DNA]</scope>
    <source>
        <strain evidence="6 7">DY10</strain>
    </source>
</reference>
<evidence type="ECO:0000256" key="4">
    <source>
        <dbReference type="ARBA" id="ARBA00022825"/>
    </source>
</evidence>
<evidence type="ECO:0000313" key="7">
    <source>
        <dbReference type="Proteomes" id="UP000187941"/>
    </source>
</evidence>
<evidence type="ECO:0000256" key="2">
    <source>
        <dbReference type="ARBA" id="ARBA00022670"/>
    </source>
</evidence>
<keyword evidence="5" id="KW-0732">Signal</keyword>
<dbReference type="GO" id="GO:0006508">
    <property type="term" value="P:proteolysis"/>
    <property type="evidence" value="ECO:0007669"/>
    <property type="project" value="UniProtKB-KW"/>
</dbReference>
<dbReference type="Proteomes" id="UP000187941">
    <property type="component" value="Chromosome"/>
</dbReference>
<dbReference type="GO" id="GO:0008236">
    <property type="term" value="F:serine-type peptidase activity"/>
    <property type="evidence" value="ECO:0007669"/>
    <property type="project" value="UniProtKB-KW"/>
</dbReference>
<organism evidence="6 7">
    <name type="scientific">Spirosoma montaniterrae</name>
    <dbReference type="NCBI Taxonomy" id="1178516"/>
    <lineage>
        <taxon>Bacteria</taxon>
        <taxon>Pseudomonadati</taxon>
        <taxon>Bacteroidota</taxon>
        <taxon>Cytophagia</taxon>
        <taxon>Cytophagales</taxon>
        <taxon>Cytophagaceae</taxon>
        <taxon>Spirosoma</taxon>
    </lineage>
</organism>
<dbReference type="Pfam" id="PF03575">
    <property type="entry name" value="Peptidase_S51"/>
    <property type="match status" value="1"/>
</dbReference>
<feature type="signal peptide" evidence="5">
    <location>
        <begin position="1"/>
        <end position="36"/>
    </location>
</feature>
<keyword evidence="7" id="KW-1185">Reference proteome</keyword>
<dbReference type="PANTHER" id="PTHR36175">
    <property type="entry name" value="CYANOPHYCINASE"/>
    <property type="match status" value="1"/>
</dbReference>
<name>A0A1P9X3E6_9BACT</name>
<accession>A0A1P9X3E6</accession>
<sequence length="355" mass="38220">MIFFMIYLRLNHFVTSPLLSVVLFVSFACGSSPSNPAPTPAPIKAVKPAYTAWAVGDTADVKTQPLGGVVLAGGGTDVDAAMRWFLRRSGGGDVLIIRATGGDGYNSYLYNELGERVNSVETILVNNRELASNADIVRKVRNAEAIFFAGGDQANYVNCYQNTPLIDALNDRIRAGIVLGGTSAGCAILGQLYFSAKEGSVTTDEALANPFDKRVALGNNDFLKQPLLATIITDQHYSNRNRQGRHVAFLARAVTDWNVVARGIGVDEQTAVCVSPEGRAVVFGRGEAYFLQAAAIRPELCVAGQPLTWNADKKAVRVWTLAGSAEGTPGFDLTNFQPVGELKPVFWYVERGVLK</sequence>
<dbReference type="Gene3D" id="3.40.50.880">
    <property type="match status" value="1"/>
</dbReference>
<dbReference type="STRING" id="1178516.AWR27_24205"/>
<keyword evidence="3" id="KW-0378">Hydrolase</keyword>
<dbReference type="EMBL" id="CP014263">
    <property type="protein sequence ID" value="AQG82125.1"/>
    <property type="molecule type" value="Genomic_DNA"/>
</dbReference>
<protein>
    <recommendedName>
        <fullName evidence="8">Cyanophycinase</fullName>
    </recommendedName>
</protein>
<evidence type="ECO:0000256" key="1">
    <source>
        <dbReference type="ARBA" id="ARBA00006534"/>
    </source>
</evidence>
<dbReference type="KEGG" id="smon:AWR27_24205"/>
<dbReference type="SUPFAM" id="SSF52317">
    <property type="entry name" value="Class I glutamine amidotransferase-like"/>
    <property type="match status" value="1"/>
</dbReference>
<evidence type="ECO:0000313" key="6">
    <source>
        <dbReference type="EMBL" id="AQG82125.1"/>
    </source>
</evidence>
<dbReference type="OrthoDB" id="9799980at2"/>
<evidence type="ECO:0008006" key="8">
    <source>
        <dbReference type="Google" id="ProtNLM"/>
    </source>
</evidence>
<proteinExistence type="inferred from homology"/>
<evidence type="ECO:0000256" key="5">
    <source>
        <dbReference type="SAM" id="SignalP"/>
    </source>
</evidence>
<dbReference type="CDD" id="cd03145">
    <property type="entry name" value="GAT1_cyanophycinase"/>
    <property type="match status" value="1"/>
</dbReference>
<comment type="similarity">
    <text evidence="1">Belongs to the peptidase S51 family.</text>
</comment>
<dbReference type="PANTHER" id="PTHR36175:SF1">
    <property type="entry name" value="CYANOPHYCINASE"/>
    <property type="match status" value="1"/>
</dbReference>
<evidence type="ECO:0000256" key="3">
    <source>
        <dbReference type="ARBA" id="ARBA00022801"/>
    </source>
</evidence>
<dbReference type="AlphaFoldDB" id="A0A1P9X3E6"/>
<feature type="chain" id="PRO_5012681791" description="Cyanophycinase" evidence="5">
    <location>
        <begin position="37"/>
        <end position="355"/>
    </location>
</feature>
<dbReference type="InterPro" id="IPR029062">
    <property type="entry name" value="Class_I_gatase-like"/>
</dbReference>
<keyword evidence="4" id="KW-0720">Serine protease</keyword>
<keyword evidence="2" id="KW-0645">Protease</keyword>
<dbReference type="InterPro" id="IPR005320">
    <property type="entry name" value="Peptidase_S51"/>
</dbReference>